<evidence type="ECO:0000256" key="4">
    <source>
        <dbReference type="PIRSR" id="PIRSR610905-2"/>
    </source>
</evidence>
<dbReference type="InterPro" id="IPR052369">
    <property type="entry name" value="UG_Glycosaminoglycan_Hydrolase"/>
</dbReference>
<sequence>MTEKTQYLQEETAQMLQNVTVKTAYMCERNKNGIPYTVKDDGFYNNLDYMDENPDLGINWWTNGFFGGILWQMYVKTRDQSYLEMARVQEKKLDQCLELFEGIHHDAGFMWLLTAVADYKLTGWKEARIRGLHAATILAGRYNVNGKYIRAWNGPGGRDYGSVIIDSLMNMSLLHWAYEETGDPRFRAIAVSHTDTIANYFVREDGSVKHIVKFNPETGEAEGSLGGQGYGHGSAWSRGQAWALYGFTNAYRHTKQDSYLELACKTADYFQRNLRTGDAAPIDFCQPAEEQYEDNSAACIAASGFLELASLMDGEPARQQYADTAWRLLRRVYEKRCCLDCGRDELVLQCAVSYREREDGPHTLIYADYFYLEALLKLRQQALQIW</sequence>
<feature type="binding site" evidence="4">
    <location>
        <position position="166"/>
    </location>
    <ligand>
        <name>substrate</name>
    </ligand>
</feature>
<feature type="active site" description="Proton donor" evidence="3">
    <location>
        <position position="166"/>
    </location>
</feature>
<feature type="binding site" evidence="4">
    <location>
        <position position="238"/>
    </location>
    <ligand>
        <name>substrate</name>
    </ligand>
</feature>
<dbReference type="GO" id="GO:0102212">
    <property type="term" value="F:unsaturated chondroitin disaccharide hydrolase activity"/>
    <property type="evidence" value="ECO:0007669"/>
    <property type="project" value="UniProtKB-EC"/>
</dbReference>
<evidence type="ECO:0000256" key="3">
    <source>
        <dbReference type="PIRSR" id="PIRSR610905-1"/>
    </source>
</evidence>
<organism evidence="5">
    <name type="scientific">Hungatella hathewayi</name>
    <dbReference type="NCBI Taxonomy" id="154046"/>
    <lineage>
        <taxon>Bacteria</taxon>
        <taxon>Bacillati</taxon>
        <taxon>Bacillota</taxon>
        <taxon>Clostridia</taxon>
        <taxon>Lachnospirales</taxon>
        <taxon>Lachnospiraceae</taxon>
        <taxon>Hungatella</taxon>
    </lineage>
</organism>
<dbReference type="GO" id="GO:0000272">
    <property type="term" value="P:polysaccharide catabolic process"/>
    <property type="evidence" value="ECO:0007669"/>
    <property type="project" value="TreeGrafter"/>
</dbReference>
<dbReference type="InterPro" id="IPR012341">
    <property type="entry name" value="6hp_glycosidase-like_sf"/>
</dbReference>
<accession>A0A6N3H8H2</accession>
<dbReference type="EMBL" id="CACRUH010000068">
    <property type="protein sequence ID" value="VYU72591.1"/>
    <property type="molecule type" value="Genomic_DNA"/>
</dbReference>
<dbReference type="GO" id="GO:0052757">
    <property type="term" value="F:chondroitin hydrolase activity"/>
    <property type="evidence" value="ECO:0007669"/>
    <property type="project" value="TreeGrafter"/>
</dbReference>
<proteinExistence type="inferred from homology"/>
<dbReference type="PANTHER" id="PTHR36845:SF1">
    <property type="entry name" value="HYDROLASE, PUTATIVE (AFU_ORTHOLOGUE AFUA_7G05090)-RELATED"/>
    <property type="match status" value="1"/>
</dbReference>
<dbReference type="EC" id="3.2.1.180" evidence="5"/>
<dbReference type="RefSeq" id="WP_320952109.1">
    <property type="nucleotide sequence ID" value="NZ_CACRUH010000068.1"/>
</dbReference>
<evidence type="ECO:0000313" key="5">
    <source>
        <dbReference type="EMBL" id="VYU72591.1"/>
    </source>
</evidence>
<dbReference type="InterPro" id="IPR008928">
    <property type="entry name" value="6-hairpin_glycosidase_sf"/>
</dbReference>
<dbReference type="InterPro" id="IPR010905">
    <property type="entry name" value="Glyco_hydro_88"/>
</dbReference>
<evidence type="ECO:0000256" key="1">
    <source>
        <dbReference type="ARBA" id="ARBA00022801"/>
    </source>
</evidence>
<reference evidence="5" key="1">
    <citation type="submission" date="2019-11" db="EMBL/GenBank/DDBJ databases">
        <authorList>
            <person name="Feng L."/>
        </authorList>
    </citation>
    <scope>NUCLEOTIDE SEQUENCE</scope>
    <source>
        <strain evidence="5">ChathewayiLFYP18</strain>
    </source>
</reference>
<gene>
    <name evidence="5" type="primary">ugl_6</name>
    <name evidence="5" type="ORF">CHLFYP18_02338</name>
</gene>
<name>A0A6N3H8H2_9FIRM</name>
<feature type="binding site" evidence="4">
    <location>
        <position position="242"/>
    </location>
    <ligand>
        <name>substrate</name>
    </ligand>
</feature>
<dbReference type="AlphaFoldDB" id="A0A6N3H8H2"/>
<feature type="binding site" evidence="4">
    <location>
        <position position="106"/>
    </location>
    <ligand>
        <name>substrate</name>
    </ligand>
</feature>
<protein>
    <submittedName>
        <fullName evidence="5">Unsaturated chondroitin disaccharide hydrolase</fullName>
        <ecNumber evidence="5">3.2.1.180</ecNumber>
    </submittedName>
</protein>
<dbReference type="Pfam" id="PF07470">
    <property type="entry name" value="Glyco_hydro_88"/>
    <property type="match status" value="1"/>
</dbReference>
<keyword evidence="1 5" id="KW-0378">Hydrolase</keyword>
<dbReference type="SUPFAM" id="SSF48208">
    <property type="entry name" value="Six-hairpin glycosidases"/>
    <property type="match status" value="1"/>
</dbReference>
<comment type="similarity">
    <text evidence="2">Belongs to the glycosyl hydrolase 88 family.</text>
</comment>
<feature type="active site" description="Nucleophile" evidence="3">
    <location>
        <position position="106"/>
    </location>
</feature>
<dbReference type="PANTHER" id="PTHR36845">
    <property type="entry name" value="HYDROLASE, PUTATIVE (AFU_ORTHOLOGUE AFUA_7G05090)-RELATED"/>
    <property type="match status" value="1"/>
</dbReference>
<evidence type="ECO:0000256" key="2">
    <source>
        <dbReference type="ARBA" id="ARBA00038358"/>
    </source>
</evidence>
<dbReference type="Gene3D" id="1.50.10.10">
    <property type="match status" value="1"/>
</dbReference>
<keyword evidence="5" id="KW-0326">Glycosidase</keyword>